<feature type="compositionally biased region" description="Basic and acidic residues" evidence="2">
    <location>
        <begin position="561"/>
        <end position="570"/>
    </location>
</feature>
<organism evidence="3 4">
    <name type="scientific">Eremothecium gossypii (strain ATCC 10895 / CBS 109.51 / FGSC 9923 / NRRL Y-1056)</name>
    <name type="common">Yeast</name>
    <name type="synonym">Ashbya gossypii</name>
    <dbReference type="NCBI Taxonomy" id="284811"/>
    <lineage>
        <taxon>Eukaryota</taxon>
        <taxon>Fungi</taxon>
        <taxon>Dikarya</taxon>
        <taxon>Ascomycota</taxon>
        <taxon>Saccharomycotina</taxon>
        <taxon>Saccharomycetes</taxon>
        <taxon>Saccharomycetales</taxon>
        <taxon>Saccharomycetaceae</taxon>
        <taxon>Eremothecium</taxon>
    </lineage>
</organism>
<dbReference type="FunCoup" id="Q754H7">
    <property type="interactions" value="90"/>
</dbReference>
<proteinExistence type="predicted"/>
<feature type="region of interest" description="Disordered" evidence="2">
    <location>
        <begin position="1"/>
        <end position="22"/>
    </location>
</feature>
<dbReference type="OrthoDB" id="3993678at2759"/>
<reference evidence="4" key="2">
    <citation type="journal article" date="2013" name="G3 (Bethesda)">
        <title>Genomes of Ashbya fungi isolated from insects reveal four mating-type loci, numerous translocations, lack of transposons, and distinct gene duplications.</title>
        <authorList>
            <person name="Dietrich F.S."/>
            <person name="Voegeli S."/>
            <person name="Kuo S."/>
            <person name="Philippsen P."/>
        </authorList>
    </citation>
    <scope>GENOME REANNOTATION</scope>
    <source>
        <strain evidence="4">ATCC 10895 / CBS 109.51 / FGSC 9923 / NRRL Y-1056</strain>
    </source>
</reference>
<feature type="compositionally biased region" description="Polar residues" evidence="2">
    <location>
        <begin position="741"/>
        <end position="791"/>
    </location>
</feature>
<dbReference type="EMBL" id="AE016819">
    <property type="protein sequence ID" value="AAS53588.1"/>
    <property type="molecule type" value="Genomic_DNA"/>
</dbReference>
<dbReference type="eggNOG" id="ENOG502S6M4">
    <property type="taxonomic scope" value="Eukaryota"/>
</dbReference>
<accession>Q754H7</accession>
<feature type="compositionally biased region" description="Polar residues" evidence="2">
    <location>
        <begin position="586"/>
        <end position="598"/>
    </location>
</feature>
<feature type="region of interest" description="Disordered" evidence="2">
    <location>
        <begin position="439"/>
        <end position="481"/>
    </location>
</feature>
<gene>
    <name evidence="3" type="ORF">AGOS_AFR217W</name>
</gene>
<evidence type="ECO:0000313" key="3">
    <source>
        <dbReference type="EMBL" id="AAS53588.1"/>
    </source>
</evidence>
<name>Q754H7_EREGS</name>
<dbReference type="RefSeq" id="NP_985764.1">
    <property type="nucleotide sequence ID" value="NM_211118.2"/>
</dbReference>
<feature type="region of interest" description="Disordered" evidence="2">
    <location>
        <begin position="867"/>
        <end position="887"/>
    </location>
</feature>
<dbReference type="HOGENOM" id="CLU_282408_0_0_1"/>
<keyword evidence="4" id="KW-1185">Reference proteome</keyword>
<dbReference type="GeneID" id="4622026"/>
<evidence type="ECO:0000256" key="2">
    <source>
        <dbReference type="SAM" id="MobiDB-lite"/>
    </source>
</evidence>
<feature type="compositionally biased region" description="Basic and acidic residues" evidence="2">
    <location>
        <begin position="439"/>
        <end position="464"/>
    </location>
</feature>
<dbReference type="KEGG" id="ago:AGOS_AFR217W"/>
<feature type="compositionally biased region" description="Low complexity" evidence="2">
    <location>
        <begin position="611"/>
        <end position="630"/>
    </location>
</feature>
<dbReference type="Proteomes" id="UP000000591">
    <property type="component" value="Chromosome VI"/>
</dbReference>
<dbReference type="AlphaFoldDB" id="Q754H7"/>
<keyword evidence="1" id="KW-0175">Coiled coil</keyword>
<feature type="compositionally biased region" description="Polar residues" evidence="2">
    <location>
        <begin position="706"/>
        <end position="718"/>
    </location>
</feature>
<sequence length="1071" mass="116013">MEAGLATMNGKRGGATGSAQAQLRNQLLSGQVGDAEAAVAHGADAGYGGRGASRAASLTSSVTTFFKGRRRGAGKEDDDDEDVFLGDHDMGNLSMNDLSSLRNNGGHKYGYGGGVDDMTVIPTLMPTEAKGGAGQMNNTDYRKRLTAQKKMAFNTMARQNRQPPMQGYGPPAVAGRAMSLQSYNRRPQFGPAPYGKLPQGAGVPQSPVPPQGPMQPQGPGVLPGNGWGSPMTAPPAAVNRFRGGPMAMSGPVGPRTMSLGGRGGPPKVGPPVTQPVVSGGYHGPPQRAMQPRMIGPMYAPVHQPPLGGPRSMSLQSHSRQAYSNLDALRHPRQTPAGGMPMEHAYNAPQYPNEATGRFNTTPDVSFISEHETLYETEVPEGAFAAEPDPSVGKMNVLKVSDPKKQDLQTYLEREQALLVEKEQSLKEKEEELKKLELDLAEKREQQKAEDHGHPTIEPEEKRDLSASPLPSSSADDSVIDLKPSSLLIDSLRTLDTDDDFSSAFPWMRDVPSADELEDIGSDTLESTEGSGNVASSPNQKGESDSSESNLKDKNSLFCAVARDDTYRTEDVSGYEDSSRGSPPIPNSQTPAQEASPAQSARLHKNEWQAGQQEPPSTQQTSQPQSPELTPARVTSQRQLQELSPTRETLRSQSQDPPSESDIGACRREVYSQPQPHLVSESHPLQALSESARPDTPSTDPCLHSPRSATASSQGGSSNDSHKEKKGGFAKAKSLLRKISSRKNSITSRPGSPLSNRVDTAVSSPKLSRRQSISNSVRSLQSTDPDATTTSAKEPAGRNCADTSTTLDSHGASPINKQKSYHSIFASSSLAHLPQVKENNIGFSQSQGNRNRANSHFIDRTEYMMGNGSSTISSPSQRVPPRRGSVPNNRKSVISEEIVVPNTNGKLTAPYVPLFSSGLDELEPAVMVEAVTGKKIFKTVMVSTEQLAILNANKNLMNELHIVSQELVESVARETRLEQQLLLQHKNDDSRYLSLQDFEVELRKKSAKIVELIQGLNDERLKRFIAEEQVLLSEKGVRPSNLELVYKIDQLEKKLQQRNNEIASLKERLPIR</sequence>
<feature type="compositionally biased region" description="Low complexity" evidence="2">
    <location>
        <begin position="465"/>
        <end position="476"/>
    </location>
</feature>
<feature type="region of interest" description="Disordered" evidence="2">
    <location>
        <begin position="187"/>
        <end position="219"/>
    </location>
</feature>
<dbReference type="InParanoid" id="Q754H7"/>
<feature type="region of interest" description="Disordered" evidence="2">
    <location>
        <begin position="498"/>
        <end position="814"/>
    </location>
</feature>
<feature type="compositionally biased region" description="Polar residues" evidence="2">
    <location>
        <begin position="867"/>
        <end position="876"/>
    </location>
</feature>
<evidence type="ECO:0000256" key="1">
    <source>
        <dbReference type="SAM" id="Coils"/>
    </source>
</evidence>
<reference evidence="3 4" key="1">
    <citation type="journal article" date="2004" name="Science">
        <title>The Ashbya gossypii genome as a tool for mapping the ancient Saccharomyces cerevisiae genome.</title>
        <authorList>
            <person name="Dietrich F.S."/>
            <person name="Voegeli S."/>
            <person name="Brachat S."/>
            <person name="Lerch A."/>
            <person name="Gates K."/>
            <person name="Steiner S."/>
            <person name="Mohr C."/>
            <person name="Pohlmann R."/>
            <person name="Luedi P."/>
            <person name="Choi S."/>
            <person name="Wing R.A."/>
            <person name="Flavier A."/>
            <person name="Gaffney T.D."/>
            <person name="Philippsen P."/>
        </authorList>
    </citation>
    <scope>NUCLEOTIDE SEQUENCE [LARGE SCALE GENOMIC DNA]</scope>
    <source>
        <strain evidence="4">ATCC 10895 / CBS 109.51 / FGSC 9923 / NRRL Y-1056</strain>
    </source>
</reference>
<feature type="compositionally biased region" description="Polar residues" evidence="2">
    <location>
        <begin position="632"/>
        <end position="657"/>
    </location>
</feature>
<protein>
    <submittedName>
        <fullName evidence="3">AFR217Wp</fullName>
    </submittedName>
</protein>
<feature type="coiled-coil region" evidence="1">
    <location>
        <begin position="1040"/>
        <end position="1067"/>
    </location>
</feature>
<feature type="compositionally biased region" description="Polar residues" evidence="2">
    <location>
        <begin position="523"/>
        <end position="540"/>
    </location>
</feature>
<evidence type="ECO:0000313" key="4">
    <source>
        <dbReference type="Proteomes" id="UP000000591"/>
    </source>
</evidence>